<evidence type="ECO:0000259" key="2">
    <source>
        <dbReference type="PROSITE" id="PS50227"/>
    </source>
</evidence>
<organism evidence="3 4">
    <name type="scientific">Fasciolopsis buskii</name>
    <dbReference type="NCBI Taxonomy" id="27845"/>
    <lineage>
        <taxon>Eukaryota</taxon>
        <taxon>Metazoa</taxon>
        <taxon>Spiralia</taxon>
        <taxon>Lophotrochozoa</taxon>
        <taxon>Platyhelminthes</taxon>
        <taxon>Trematoda</taxon>
        <taxon>Digenea</taxon>
        <taxon>Plagiorchiida</taxon>
        <taxon>Echinostomata</taxon>
        <taxon>Echinostomatoidea</taxon>
        <taxon>Fasciolidae</taxon>
        <taxon>Fasciolopsis</taxon>
    </lineage>
</organism>
<feature type="domain" description="G-protein coupled receptors family 2 profile 1" evidence="2">
    <location>
        <begin position="1"/>
        <end position="65"/>
    </location>
</feature>
<protein>
    <recommendedName>
        <fullName evidence="2">G-protein coupled receptors family 2 profile 1 domain-containing protein</fullName>
    </recommendedName>
</protein>
<dbReference type="PROSITE" id="PS50227">
    <property type="entry name" value="G_PROTEIN_RECEP_F2_3"/>
    <property type="match status" value="1"/>
</dbReference>
<evidence type="ECO:0000313" key="4">
    <source>
        <dbReference type="Proteomes" id="UP000728185"/>
    </source>
</evidence>
<feature type="compositionally biased region" description="Basic residues" evidence="1">
    <location>
        <begin position="72"/>
        <end position="96"/>
    </location>
</feature>
<comment type="caution">
    <text evidence="3">The sequence shown here is derived from an EMBL/GenBank/DDBJ whole genome shotgun (WGS) entry which is preliminary data.</text>
</comment>
<dbReference type="GO" id="GO:0016020">
    <property type="term" value="C:membrane"/>
    <property type="evidence" value="ECO:0007669"/>
    <property type="project" value="InterPro"/>
</dbReference>
<dbReference type="Pfam" id="PF02793">
    <property type="entry name" value="HRM"/>
    <property type="match status" value="1"/>
</dbReference>
<dbReference type="Gene3D" id="4.10.1240.10">
    <property type="entry name" value="GPCR, family 2, extracellular hormone receptor domain"/>
    <property type="match status" value="1"/>
</dbReference>
<keyword evidence="4" id="KW-1185">Reference proteome</keyword>
<evidence type="ECO:0000313" key="3">
    <source>
        <dbReference type="EMBL" id="KAA0186449.1"/>
    </source>
</evidence>
<reference evidence="3" key="1">
    <citation type="submission" date="2019-05" db="EMBL/GenBank/DDBJ databases">
        <title>Annotation for the trematode Fasciolopsis buski.</title>
        <authorList>
            <person name="Choi Y.-J."/>
        </authorList>
    </citation>
    <scope>NUCLEOTIDE SEQUENCE</scope>
    <source>
        <strain evidence="3">HT</strain>
        <tissue evidence="3">Whole worm</tissue>
    </source>
</reference>
<dbReference type="GO" id="GO:0004930">
    <property type="term" value="F:G protein-coupled receptor activity"/>
    <property type="evidence" value="ECO:0007669"/>
    <property type="project" value="InterPro"/>
</dbReference>
<dbReference type="SUPFAM" id="SSF111418">
    <property type="entry name" value="Hormone receptor domain"/>
    <property type="match status" value="1"/>
</dbReference>
<dbReference type="Proteomes" id="UP000728185">
    <property type="component" value="Unassembled WGS sequence"/>
</dbReference>
<dbReference type="EMBL" id="LUCM01009739">
    <property type="protein sequence ID" value="KAA0186449.1"/>
    <property type="molecule type" value="Genomic_DNA"/>
</dbReference>
<evidence type="ECO:0000256" key="1">
    <source>
        <dbReference type="SAM" id="MobiDB-lite"/>
    </source>
</evidence>
<gene>
    <name evidence="3" type="ORF">FBUS_03202</name>
</gene>
<proteinExistence type="predicted"/>
<accession>A0A8E0RSH6</accession>
<feature type="region of interest" description="Disordered" evidence="1">
    <location>
        <begin position="72"/>
        <end position="97"/>
    </location>
</feature>
<name>A0A8E0RSH6_9TREM</name>
<dbReference type="InterPro" id="IPR001879">
    <property type="entry name" value="GPCR_2_extracellular_dom"/>
</dbReference>
<dbReference type="OrthoDB" id="6022368at2759"/>
<dbReference type="InterPro" id="IPR036445">
    <property type="entry name" value="GPCR_2_extracell_dom_sf"/>
</dbReference>
<sequence>MCWPTTPANETVHLPCPSYIGGVSVTGKAWRSCEHNPSNLDSNHSAQVDQWMFDATNYSECVEIDRDLKELSHHHHPNHHPHHHHHHQHSNHHHHQQPSSSAIIIIIIISPPHHHHQSSSFFPDQTPAFLKQSPSL</sequence>
<dbReference type="AlphaFoldDB" id="A0A8E0RSH6"/>